<feature type="compositionally biased region" description="Basic and acidic residues" evidence="1">
    <location>
        <begin position="1"/>
        <end position="14"/>
    </location>
</feature>
<name>A0ABN2BHQ1_9ACTN</name>
<sequence>MVDEGRGRASRELVYHSPDALIPPPWPPQEGFDPPGPGDASGIREPRRPGPRDGGPSTGGALLASEPIDHG</sequence>
<feature type="region of interest" description="Disordered" evidence="1">
    <location>
        <begin position="1"/>
        <end position="71"/>
    </location>
</feature>
<proteinExistence type="predicted"/>
<feature type="compositionally biased region" description="Basic and acidic residues" evidence="1">
    <location>
        <begin position="42"/>
        <end position="51"/>
    </location>
</feature>
<comment type="caution">
    <text evidence="2">The sequence shown here is derived from an EMBL/GenBank/DDBJ whole genome shotgun (WGS) entry which is preliminary data.</text>
</comment>
<keyword evidence="3" id="KW-1185">Reference proteome</keyword>
<evidence type="ECO:0000313" key="2">
    <source>
        <dbReference type="EMBL" id="GAA1540588.1"/>
    </source>
</evidence>
<accession>A0ABN2BHQ1</accession>
<reference evidence="2 3" key="1">
    <citation type="journal article" date="2019" name="Int. J. Syst. Evol. Microbiol.">
        <title>The Global Catalogue of Microorganisms (GCM) 10K type strain sequencing project: providing services to taxonomists for standard genome sequencing and annotation.</title>
        <authorList>
            <consortium name="The Broad Institute Genomics Platform"/>
            <consortium name="The Broad Institute Genome Sequencing Center for Infectious Disease"/>
            <person name="Wu L."/>
            <person name="Ma J."/>
        </authorList>
    </citation>
    <scope>NUCLEOTIDE SEQUENCE [LARGE SCALE GENOMIC DNA]</scope>
    <source>
        <strain evidence="2 3">JCM 15933</strain>
    </source>
</reference>
<organism evidence="2 3">
    <name type="scientific">Dactylosporangium maewongense</name>
    <dbReference type="NCBI Taxonomy" id="634393"/>
    <lineage>
        <taxon>Bacteria</taxon>
        <taxon>Bacillati</taxon>
        <taxon>Actinomycetota</taxon>
        <taxon>Actinomycetes</taxon>
        <taxon>Micromonosporales</taxon>
        <taxon>Micromonosporaceae</taxon>
        <taxon>Dactylosporangium</taxon>
    </lineage>
</organism>
<protein>
    <submittedName>
        <fullName evidence="2">Uncharacterized protein</fullName>
    </submittedName>
</protein>
<dbReference type="Proteomes" id="UP001501470">
    <property type="component" value="Unassembled WGS sequence"/>
</dbReference>
<evidence type="ECO:0000256" key="1">
    <source>
        <dbReference type="SAM" id="MobiDB-lite"/>
    </source>
</evidence>
<dbReference type="EMBL" id="BAAAQD010000016">
    <property type="protein sequence ID" value="GAA1540588.1"/>
    <property type="molecule type" value="Genomic_DNA"/>
</dbReference>
<evidence type="ECO:0000313" key="3">
    <source>
        <dbReference type="Proteomes" id="UP001501470"/>
    </source>
</evidence>
<gene>
    <name evidence="2" type="ORF">GCM10009827_069900</name>
</gene>